<feature type="binding site" evidence="2">
    <location>
        <position position="59"/>
    </location>
    <ligand>
        <name>Fe cation</name>
        <dbReference type="ChEBI" id="CHEBI:24875"/>
    </ligand>
</feature>
<dbReference type="InterPro" id="IPR014710">
    <property type="entry name" value="RmlC-like_jellyroll"/>
</dbReference>
<dbReference type="InterPro" id="IPR011051">
    <property type="entry name" value="RmlC_Cupin_sf"/>
</dbReference>
<dbReference type="Gene3D" id="2.60.120.10">
    <property type="entry name" value="Jelly Rolls"/>
    <property type="match status" value="2"/>
</dbReference>
<evidence type="ECO:0000256" key="3">
    <source>
        <dbReference type="RuleBase" id="RU003457"/>
    </source>
</evidence>
<feature type="domain" description="Pirin N-terminal" evidence="4">
    <location>
        <begin position="7"/>
        <end position="119"/>
    </location>
</feature>
<dbReference type="Proteomes" id="UP000198693">
    <property type="component" value="Unassembled WGS sequence"/>
</dbReference>
<feature type="binding site" evidence="2">
    <location>
        <position position="103"/>
    </location>
    <ligand>
        <name>Fe cation</name>
        <dbReference type="ChEBI" id="CHEBI:24875"/>
    </ligand>
</feature>
<evidence type="ECO:0000259" key="5">
    <source>
        <dbReference type="Pfam" id="PF17954"/>
    </source>
</evidence>
<dbReference type="Pfam" id="PF02678">
    <property type="entry name" value="Pirin"/>
    <property type="match status" value="1"/>
</dbReference>
<reference evidence="7" key="1">
    <citation type="submission" date="2016-10" db="EMBL/GenBank/DDBJ databases">
        <authorList>
            <person name="Varghese N."/>
            <person name="Submissions S."/>
        </authorList>
    </citation>
    <scope>NUCLEOTIDE SEQUENCE [LARGE SCALE GENOMIC DNA]</scope>
    <source>
        <strain evidence="7">CGMCC 1.6981</strain>
    </source>
</reference>
<proteinExistence type="inferred from homology"/>
<dbReference type="RefSeq" id="WP_089795555.1">
    <property type="nucleotide sequence ID" value="NZ_FPBP01000006.1"/>
</dbReference>
<dbReference type="OrthoDB" id="9780903at2"/>
<dbReference type="Pfam" id="PF17954">
    <property type="entry name" value="Pirin_C_2"/>
    <property type="match status" value="1"/>
</dbReference>
<keyword evidence="2" id="KW-0408">Iron</keyword>
<feature type="domain" description="Quercetin 2,3-dioxygenase C-terminal cupin" evidence="5">
    <location>
        <begin position="146"/>
        <end position="231"/>
    </location>
</feature>
<dbReference type="PANTHER" id="PTHR43212:SF3">
    <property type="entry name" value="QUERCETIN 2,3-DIOXYGENASE"/>
    <property type="match status" value="1"/>
</dbReference>
<keyword evidence="2" id="KW-0479">Metal-binding</keyword>
<evidence type="ECO:0000256" key="2">
    <source>
        <dbReference type="PIRSR" id="PIRSR006232-1"/>
    </source>
</evidence>
<name>A0A1I7IBA4_9GAMM</name>
<dbReference type="GO" id="GO:0046872">
    <property type="term" value="F:metal ion binding"/>
    <property type="evidence" value="ECO:0007669"/>
    <property type="project" value="UniProtKB-KW"/>
</dbReference>
<dbReference type="PIRSF" id="PIRSF006232">
    <property type="entry name" value="Pirin"/>
    <property type="match status" value="1"/>
</dbReference>
<organism evidence="6 7">
    <name type="scientific">Halomonas korlensis</name>
    <dbReference type="NCBI Taxonomy" id="463301"/>
    <lineage>
        <taxon>Bacteria</taxon>
        <taxon>Pseudomonadati</taxon>
        <taxon>Pseudomonadota</taxon>
        <taxon>Gammaproteobacteria</taxon>
        <taxon>Oceanospirillales</taxon>
        <taxon>Halomonadaceae</taxon>
        <taxon>Halomonas</taxon>
    </lineage>
</organism>
<feature type="binding site" evidence="2">
    <location>
        <position position="101"/>
    </location>
    <ligand>
        <name>Fe cation</name>
        <dbReference type="ChEBI" id="CHEBI:24875"/>
    </ligand>
</feature>
<evidence type="ECO:0000313" key="7">
    <source>
        <dbReference type="Proteomes" id="UP000198693"/>
    </source>
</evidence>
<dbReference type="InterPro" id="IPR041602">
    <property type="entry name" value="Quercetinase_C"/>
</dbReference>
<dbReference type="CDD" id="cd20311">
    <property type="entry name" value="cupin_Yhhw_C"/>
    <property type="match status" value="1"/>
</dbReference>
<evidence type="ECO:0000259" key="4">
    <source>
        <dbReference type="Pfam" id="PF02678"/>
    </source>
</evidence>
<dbReference type="PANTHER" id="PTHR43212">
    <property type="entry name" value="QUERCETIN 2,3-DIOXYGENASE"/>
    <property type="match status" value="1"/>
</dbReference>
<dbReference type="InterPro" id="IPR003829">
    <property type="entry name" value="Pirin_N_dom"/>
</dbReference>
<protein>
    <recommendedName>
        <fullName evidence="8">Pirin N-terminal domain-containing protein</fullName>
    </recommendedName>
</protein>
<sequence>MFQIRHAHERGHADHGWLESYHTFSFADYHDPAFMGFGPLRVINEDRVQPGQGFGTHSHRDMEIISYVLEGGLAHKDSLGNGSTIRPGDVQRLSAGTGITHSEFNGSDEERVHFLQIWLHPERRGLAPSYEERRFPEQEKTDRLRLVASRDGREASVVVHQDLDLYATRLSEGSKVEHPTTPDRKVWIQVAHGALEVNGQPLEAGDGMAITDEERIVMQATSPAEALLFDMG</sequence>
<comment type="cofactor">
    <cofactor evidence="2">
        <name>Fe cation</name>
        <dbReference type="ChEBI" id="CHEBI:24875"/>
    </cofactor>
    <text evidence="2">Binds 1 Fe cation per subunit.</text>
</comment>
<dbReference type="CDD" id="cd02910">
    <property type="entry name" value="cupin_Yhhw_N"/>
    <property type="match status" value="1"/>
</dbReference>
<comment type="similarity">
    <text evidence="1 3">Belongs to the pirin family.</text>
</comment>
<dbReference type="STRING" id="463301.SAMN04487955_106177"/>
<evidence type="ECO:0000256" key="1">
    <source>
        <dbReference type="ARBA" id="ARBA00008416"/>
    </source>
</evidence>
<dbReference type="SUPFAM" id="SSF51182">
    <property type="entry name" value="RmlC-like cupins"/>
    <property type="match status" value="1"/>
</dbReference>
<feature type="binding site" evidence="2">
    <location>
        <position position="57"/>
    </location>
    <ligand>
        <name>Fe cation</name>
        <dbReference type="ChEBI" id="CHEBI:24875"/>
    </ligand>
</feature>
<keyword evidence="7" id="KW-1185">Reference proteome</keyword>
<dbReference type="AlphaFoldDB" id="A0A1I7IBA4"/>
<dbReference type="EMBL" id="FPBP01000006">
    <property type="protein sequence ID" value="SFU70253.1"/>
    <property type="molecule type" value="Genomic_DNA"/>
</dbReference>
<accession>A0A1I7IBA4</accession>
<evidence type="ECO:0000313" key="6">
    <source>
        <dbReference type="EMBL" id="SFU70253.1"/>
    </source>
</evidence>
<dbReference type="InterPro" id="IPR012093">
    <property type="entry name" value="Pirin"/>
</dbReference>
<evidence type="ECO:0008006" key="8">
    <source>
        <dbReference type="Google" id="ProtNLM"/>
    </source>
</evidence>
<gene>
    <name evidence="6" type="ORF">SAMN04487955_106177</name>
</gene>